<evidence type="ECO:0000259" key="1">
    <source>
        <dbReference type="Pfam" id="PF07883"/>
    </source>
</evidence>
<dbReference type="SUPFAM" id="SSF51182">
    <property type="entry name" value="RmlC-like cupins"/>
    <property type="match status" value="1"/>
</dbReference>
<evidence type="ECO:0000313" key="3">
    <source>
        <dbReference type="EMBL" id="PON26622.1"/>
    </source>
</evidence>
<dbReference type="EMBL" id="MTYH01000024">
    <property type="protein sequence ID" value="PNP45460.1"/>
    <property type="molecule type" value="Genomic_DNA"/>
</dbReference>
<reference evidence="2 5" key="2">
    <citation type="submission" date="2017-02" db="EMBL/GenBank/DDBJ databases">
        <title>Genomes of Trichoderma spp. with biocontrol activity.</title>
        <authorList>
            <person name="Gardiner D."/>
            <person name="Kazan K."/>
            <person name="Vos C."/>
            <person name="Harvey P."/>
        </authorList>
    </citation>
    <scope>NUCLEOTIDE SEQUENCE [LARGE SCALE GENOMIC DNA]</scope>
    <source>
        <strain evidence="2 5">A5MH</strain>
    </source>
</reference>
<name>A0A0W7VS44_9HYPO</name>
<dbReference type="Proteomes" id="UP000054821">
    <property type="component" value="Unassembled WGS sequence"/>
</dbReference>
<dbReference type="InterPro" id="IPR011051">
    <property type="entry name" value="RmlC_Cupin_sf"/>
</dbReference>
<dbReference type="OrthoDB" id="5793281at2759"/>
<dbReference type="PANTHER" id="PTHR38599">
    <property type="entry name" value="CUPIN DOMAIN PROTEIN (AFU_ORTHOLOGUE AFUA_3G13620)"/>
    <property type="match status" value="1"/>
</dbReference>
<sequence length="132" mass="14192">MSSTTKTTDRPREDIKILFDHELTNAPGKSIIGVHLDYPPNGFTPPHRHGGATVIAYVTAGEFTSGMNGNPPKAYKPGETFIEFPGCHHTVAENNSQTSSTQAIAIFVVDTEVLKTGGYAALTVLDEGWSMD</sequence>
<evidence type="ECO:0000313" key="2">
    <source>
        <dbReference type="EMBL" id="PNP45460.1"/>
    </source>
</evidence>
<dbReference type="GeneID" id="29984553"/>
<gene>
    <name evidence="3" type="ORF">TGAM01_v204632</name>
    <name evidence="2" type="ORF">TGAMA5MH_02683</name>
</gene>
<dbReference type="Pfam" id="PF07883">
    <property type="entry name" value="Cupin_2"/>
    <property type="match status" value="1"/>
</dbReference>
<reference evidence="3 4" key="1">
    <citation type="journal article" date="2016" name="Genome Announc.">
        <title>Draft Whole-Genome Sequence of Trichoderma gamsii T6085, a Promising Biocontrol Agent of Fusarium Head Blight on Wheat.</title>
        <authorList>
            <person name="Baroncelli R."/>
            <person name="Zapparata A."/>
            <person name="Piaggeschi G."/>
            <person name="Sarrocco S."/>
            <person name="Vannacci G."/>
        </authorList>
    </citation>
    <scope>NUCLEOTIDE SEQUENCE [LARGE SCALE GENOMIC DNA]</scope>
    <source>
        <strain evidence="3 4">T6085</strain>
    </source>
</reference>
<dbReference type="EMBL" id="JPDN02000013">
    <property type="protein sequence ID" value="PON26622.1"/>
    <property type="molecule type" value="Genomic_DNA"/>
</dbReference>
<evidence type="ECO:0000313" key="4">
    <source>
        <dbReference type="Proteomes" id="UP000054821"/>
    </source>
</evidence>
<feature type="domain" description="Cupin type-2" evidence="1">
    <location>
        <begin position="35"/>
        <end position="104"/>
    </location>
</feature>
<proteinExistence type="predicted"/>
<evidence type="ECO:0000313" key="5">
    <source>
        <dbReference type="Proteomes" id="UP000236546"/>
    </source>
</evidence>
<dbReference type="RefSeq" id="XP_018662283.1">
    <property type="nucleotide sequence ID" value="XM_018804470.1"/>
</dbReference>
<dbReference type="AlphaFoldDB" id="A0A0W7VS44"/>
<comment type="caution">
    <text evidence="3">The sequence shown here is derived from an EMBL/GenBank/DDBJ whole genome shotgun (WGS) entry which is preliminary data.</text>
</comment>
<keyword evidence="4" id="KW-1185">Reference proteome</keyword>
<dbReference type="InterPro" id="IPR014710">
    <property type="entry name" value="RmlC-like_jellyroll"/>
</dbReference>
<dbReference type="Proteomes" id="UP000236546">
    <property type="component" value="Unassembled WGS sequence"/>
</dbReference>
<dbReference type="InterPro" id="IPR013096">
    <property type="entry name" value="Cupin_2"/>
</dbReference>
<accession>A0A0W7VS44</accession>
<dbReference type="PANTHER" id="PTHR38599:SF1">
    <property type="entry name" value="CUPIN DOMAIN PROTEIN (AFU_ORTHOLOGUE AFUA_3G13620)"/>
    <property type="match status" value="1"/>
</dbReference>
<protein>
    <submittedName>
        <fullName evidence="3">Cupin 2 conserved barrel domain-containing protein</fullName>
    </submittedName>
</protein>
<dbReference type="Gene3D" id="2.60.120.10">
    <property type="entry name" value="Jelly Rolls"/>
    <property type="match status" value="1"/>
</dbReference>
<reference evidence="3" key="3">
    <citation type="submission" date="2017-08" db="EMBL/GenBank/DDBJ databases">
        <title>Trichoderma gamsii strain T6085, whole genome shotgun sequencing project.</title>
        <authorList>
            <person name="Baroncelli R."/>
        </authorList>
    </citation>
    <scope>NUCLEOTIDE SEQUENCE</scope>
    <source>
        <strain evidence="3">T6085</strain>
    </source>
</reference>
<dbReference type="STRING" id="398673.A0A0W7VS44"/>
<dbReference type="CDD" id="cd02234">
    <property type="entry name" value="cupin_BLR7677-like"/>
    <property type="match status" value="1"/>
</dbReference>
<organism evidence="3 4">
    <name type="scientific">Trichoderma gamsii</name>
    <dbReference type="NCBI Taxonomy" id="398673"/>
    <lineage>
        <taxon>Eukaryota</taxon>
        <taxon>Fungi</taxon>
        <taxon>Dikarya</taxon>
        <taxon>Ascomycota</taxon>
        <taxon>Pezizomycotina</taxon>
        <taxon>Sordariomycetes</taxon>
        <taxon>Hypocreomycetidae</taxon>
        <taxon>Hypocreales</taxon>
        <taxon>Hypocreaceae</taxon>
        <taxon>Trichoderma</taxon>
    </lineage>
</organism>